<protein>
    <recommendedName>
        <fullName evidence="2">asparagine synthase (glutamine-hydrolyzing)</fullName>
        <ecNumber evidence="2">6.3.5.4</ecNumber>
    </recommendedName>
</protein>
<feature type="domain" description="Asparagine synthetase" evidence="5">
    <location>
        <begin position="204"/>
        <end position="590"/>
    </location>
</feature>
<name>A0ABS4PTK4_9PSEU</name>
<gene>
    <name evidence="6" type="ORF">JOM49_004298</name>
</gene>
<dbReference type="Gene3D" id="3.40.50.620">
    <property type="entry name" value="HUPs"/>
    <property type="match status" value="2"/>
</dbReference>
<keyword evidence="6" id="KW-0436">Ligase</keyword>
<keyword evidence="3" id="KW-0061">Asparagine biosynthesis</keyword>
<dbReference type="EC" id="6.3.5.4" evidence="2"/>
<keyword evidence="7" id="KW-1185">Reference proteome</keyword>
<evidence type="ECO:0000256" key="3">
    <source>
        <dbReference type="ARBA" id="ARBA00022888"/>
    </source>
</evidence>
<keyword evidence="3" id="KW-0028">Amino-acid biosynthesis</keyword>
<dbReference type="PANTHER" id="PTHR43284">
    <property type="entry name" value="ASPARAGINE SYNTHETASE (GLUTAMINE-HYDROLYZING)"/>
    <property type="match status" value="1"/>
</dbReference>
<dbReference type="InterPro" id="IPR001962">
    <property type="entry name" value="Asn_synthase"/>
</dbReference>
<reference evidence="6 7" key="1">
    <citation type="submission" date="2021-03" db="EMBL/GenBank/DDBJ databases">
        <title>Sequencing the genomes of 1000 actinobacteria strains.</title>
        <authorList>
            <person name="Klenk H.-P."/>
        </authorList>
    </citation>
    <scope>NUCLEOTIDE SEQUENCE [LARGE SCALE GENOMIC DNA]</scope>
    <source>
        <strain evidence="6 7">DSM 45510</strain>
    </source>
</reference>
<dbReference type="Proteomes" id="UP000741013">
    <property type="component" value="Unassembled WGS sequence"/>
</dbReference>
<sequence>MRFTLFPDSEPGRAVAGSAEPSARTIAYPSGRPWIAGDWRDDEIVSARVGDRVLVLLGWPGITEAELRSELERVDDLSQLDRLAGALPGSSHLLAAFGGRVRAQGSISAVCQVFHTRVRGTTVLADRPQTLATLAGTGLDESLLARYLMVTAPPWPLEDECAWEGIERVPPDGYLTLTPDGDCRMTTWWTIPEPELPLREGVAKVRAALEAGVAARASLPGRTSSDLSGGMDSTSLAFLLAKHPGDLLTTRFEAVDSANDDVVWASRAAADLPDAEHLVIARADAPMNLEGALTPEPDAEGPSSWLRTHGLHHHHVRLLAEHGVARHLTGHGGDELFYVLPQHDHSLLRTAPLSYLPHLRSNLSLRRWTLGRAMRFLGDNTSYPRWLADCARTLTEPLPKTSHPSMGWGEPPRMPPWTTSRAVELNRALLLAAARRTPKPLSPLRAQHATLDMVRVCGDGVRRASWMSARHDVSWHAPFVDDRVVEAALSIRLRDRVAANRYKPVLAEAMRPVVPGHVLGRPTKGEFSADVYAGFAHHKRELLEQCENMELERFGLVDATAFRRALLAPHPASRDLMPLLGTLACEAWLRSVAALTTAAGGKR</sequence>
<evidence type="ECO:0000313" key="6">
    <source>
        <dbReference type="EMBL" id="MBP2182772.1"/>
    </source>
</evidence>
<comment type="pathway">
    <text evidence="1">Amino-acid biosynthesis; L-asparagine biosynthesis; L-asparagine from L-aspartate (L-Gln route): step 1/1.</text>
</comment>
<dbReference type="InterPro" id="IPR051786">
    <property type="entry name" value="ASN_synthetase/amidase"/>
</dbReference>
<dbReference type="SUPFAM" id="SSF52402">
    <property type="entry name" value="Adenine nucleotide alpha hydrolases-like"/>
    <property type="match status" value="1"/>
</dbReference>
<evidence type="ECO:0000256" key="2">
    <source>
        <dbReference type="ARBA" id="ARBA00012737"/>
    </source>
</evidence>
<evidence type="ECO:0000259" key="5">
    <source>
        <dbReference type="Pfam" id="PF00733"/>
    </source>
</evidence>
<dbReference type="PANTHER" id="PTHR43284:SF1">
    <property type="entry name" value="ASPARAGINE SYNTHETASE"/>
    <property type="match status" value="1"/>
</dbReference>
<evidence type="ECO:0000256" key="1">
    <source>
        <dbReference type="ARBA" id="ARBA00005187"/>
    </source>
</evidence>
<dbReference type="RefSeq" id="WP_209666038.1">
    <property type="nucleotide sequence ID" value="NZ_JAGGMS010000001.1"/>
</dbReference>
<comment type="catalytic activity">
    <reaction evidence="4">
        <text>L-aspartate + L-glutamine + ATP + H2O = L-asparagine + L-glutamate + AMP + diphosphate + H(+)</text>
        <dbReference type="Rhea" id="RHEA:12228"/>
        <dbReference type="ChEBI" id="CHEBI:15377"/>
        <dbReference type="ChEBI" id="CHEBI:15378"/>
        <dbReference type="ChEBI" id="CHEBI:29985"/>
        <dbReference type="ChEBI" id="CHEBI:29991"/>
        <dbReference type="ChEBI" id="CHEBI:30616"/>
        <dbReference type="ChEBI" id="CHEBI:33019"/>
        <dbReference type="ChEBI" id="CHEBI:58048"/>
        <dbReference type="ChEBI" id="CHEBI:58359"/>
        <dbReference type="ChEBI" id="CHEBI:456215"/>
        <dbReference type="EC" id="6.3.5.4"/>
    </reaction>
</comment>
<comment type="caution">
    <text evidence="6">The sequence shown here is derived from an EMBL/GenBank/DDBJ whole genome shotgun (WGS) entry which is preliminary data.</text>
</comment>
<dbReference type="Pfam" id="PF00733">
    <property type="entry name" value="Asn_synthase"/>
    <property type="match status" value="1"/>
</dbReference>
<evidence type="ECO:0000313" key="7">
    <source>
        <dbReference type="Proteomes" id="UP000741013"/>
    </source>
</evidence>
<dbReference type="GO" id="GO:0004066">
    <property type="term" value="F:asparagine synthase (glutamine-hydrolyzing) activity"/>
    <property type="evidence" value="ECO:0007669"/>
    <property type="project" value="UniProtKB-EC"/>
</dbReference>
<organism evidence="6 7">
    <name type="scientific">Amycolatopsis magusensis</name>
    <dbReference type="NCBI Taxonomy" id="882444"/>
    <lineage>
        <taxon>Bacteria</taxon>
        <taxon>Bacillati</taxon>
        <taxon>Actinomycetota</taxon>
        <taxon>Actinomycetes</taxon>
        <taxon>Pseudonocardiales</taxon>
        <taxon>Pseudonocardiaceae</taxon>
        <taxon>Amycolatopsis</taxon>
    </lineage>
</organism>
<proteinExistence type="predicted"/>
<dbReference type="EMBL" id="JAGGMS010000001">
    <property type="protein sequence ID" value="MBP2182772.1"/>
    <property type="molecule type" value="Genomic_DNA"/>
</dbReference>
<evidence type="ECO:0000256" key="4">
    <source>
        <dbReference type="ARBA" id="ARBA00048741"/>
    </source>
</evidence>
<accession>A0ABS4PTK4</accession>
<dbReference type="InterPro" id="IPR014729">
    <property type="entry name" value="Rossmann-like_a/b/a_fold"/>
</dbReference>